<reference evidence="2 3" key="1">
    <citation type="submission" date="2019-08" db="EMBL/GenBank/DDBJ databases">
        <authorList>
            <person name="Alioto T."/>
            <person name="Alioto T."/>
            <person name="Gomez Garrido J."/>
        </authorList>
    </citation>
    <scope>NUCLEOTIDE SEQUENCE [LARGE SCALE GENOMIC DNA]</scope>
</reference>
<feature type="compositionally biased region" description="Low complexity" evidence="1">
    <location>
        <begin position="217"/>
        <end position="238"/>
    </location>
</feature>
<evidence type="ECO:0000313" key="2">
    <source>
        <dbReference type="EMBL" id="VVC44318.1"/>
    </source>
</evidence>
<dbReference type="Proteomes" id="UP000325440">
    <property type="component" value="Unassembled WGS sequence"/>
</dbReference>
<sequence>MTSSSINLNNTAYDNIANNTINANIEHNLETSEIVTEQYSTLNSGPNKKKLSKQKESNVEKNFLEYLEVQTQKGINDDKPDQHKEFFNSLLPIVRKFNDDQTLLLRSEVIKNPQTIIKRCQSCRLPETIKPNISCTSLKHEPYFHQPPYSLYRMYNPNNQQYIHPQQTSSQYANTQYNILPARNTSLYVQSQNVQNVHSLQPPVQTYASSQHINVVSPESSHQSNASSPSPYSISTLSHHSDIVPGRDEIYSDSDIMDEFLIKKINYY</sequence>
<dbReference type="AlphaFoldDB" id="A0A5E4NKQ7"/>
<protein>
    <recommendedName>
        <fullName evidence="4">BESS domain-containing protein</fullName>
    </recommendedName>
</protein>
<keyword evidence="3" id="KW-1185">Reference proteome</keyword>
<organism evidence="2 3">
    <name type="scientific">Cinara cedri</name>
    <dbReference type="NCBI Taxonomy" id="506608"/>
    <lineage>
        <taxon>Eukaryota</taxon>
        <taxon>Metazoa</taxon>
        <taxon>Ecdysozoa</taxon>
        <taxon>Arthropoda</taxon>
        <taxon>Hexapoda</taxon>
        <taxon>Insecta</taxon>
        <taxon>Pterygota</taxon>
        <taxon>Neoptera</taxon>
        <taxon>Paraneoptera</taxon>
        <taxon>Hemiptera</taxon>
        <taxon>Sternorrhyncha</taxon>
        <taxon>Aphidomorpha</taxon>
        <taxon>Aphidoidea</taxon>
        <taxon>Aphididae</taxon>
        <taxon>Lachninae</taxon>
        <taxon>Cinara</taxon>
    </lineage>
</organism>
<dbReference type="EMBL" id="CABPRJ010002378">
    <property type="protein sequence ID" value="VVC44318.1"/>
    <property type="molecule type" value="Genomic_DNA"/>
</dbReference>
<name>A0A5E4NKQ7_9HEMI</name>
<accession>A0A5E4NKQ7</accession>
<evidence type="ECO:0008006" key="4">
    <source>
        <dbReference type="Google" id="ProtNLM"/>
    </source>
</evidence>
<evidence type="ECO:0000256" key="1">
    <source>
        <dbReference type="SAM" id="MobiDB-lite"/>
    </source>
</evidence>
<proteinExistence type="predicted"/>
<evidence type="ECO:0000313" key="3">
    <source>
        <dbReference type="Proteomes" id="UP000325440"/>
    </source>
</evidence>
<gene>
    <name evidence="2" type="ORF">CINCED_3A013139</name>
</gene>
<dbReference type="OrthoDB" id="6629975at2759"/>
<feature type="region of interest" description="Disordered" evidence="1">
    <location>
        <begin position="213"/>
        <end position="246"/>
    </location>
</feature>